<proteinExistence type="predicted"/>
<gene>
    <name evidence="1" type="ORF">LIER_33088</name>
</gene>
<dbReference type="EMBL" id="BAABME010013082">
    <property type="protein sequence ID" value="GAA0185800.1"/>
    <property type="molecule type" value="Genomic_DNA"/>
</dbReference>
<organism evidence="1 2">
    <name type="scientific">Lithospermum erythrorhizon</name>
    <name type="common">Purple gromwell</name>
    <name type="synonym">Lithospermum officinale var. erythrorhizon</name>
    <dbReference type="NCBI Taxonomy" id="34254"/>
    <lineage>
        <taxon>Eukaryota</taxon>
        <taxon>Viridiplantae</taxon>
        <taxon>Streptophyta</taxon>
        <taxon>Embryophyta</taxon>
        <taxon>Tracheophyta</taxon>
        <taxon>Spermatophyta</taxon>
        <taxon>Magnoliopsida</taxon>
        <taxon>eudicotyledons</taxon>
        <taxon>Gunneridae</taxon>
        <taxon>Pentapetalae</taxon>
        <taxon>asterids</taxon>
        <taxon>lamiids</taxon>
        <taxon>Boraginales</taxon>
        <taxon>Boraginaceae</taxon>
        <taxon>Boraginoideae</taxon>
        <taxon>Lithospermeae</taxon>
        <taxon>Lithospermum</taxon>
    </lineage>
</organism>
<comment type="caution">
    <text evidence="1">The sequence shown here is derived from an EMBL/GenBank/DDBJ whole genome shotgun (WGS) entry which is preliminary data.</text>
</comment>
<evidence type="ECO:0000313" key="2">
    <source>
        <dbReference type="Proteomes" id="UP001454036"/>
    </source>
</evidence>
<accession>A0AAV3RY75</accession>
<evidence type="ECO:0000313" key="1">
    <source>
        <dbReference type="EMBL" id="GAA0185800.1"/>
    </source>
</evidence>
<dbReference type="CDD" id="cd09272">
    <property type="entry name" value="RNase_HI_RT_Ty1"/>
    <property type="match status" value="1"/>
</dbReference>
<sequence length="246" mass="27821">MKDLGVLKYFLGVEVARSPDGIFLSQHKYTLDITSETGLLGSKPASFPIEKNHSLALAKEAEFADPEQDRRLVGRLISLAFTRLDLAYTVHILAQFMQGPRQEHWDAALRVVRYLKGTTGQGILLASVFYLSLTGWCDSDWASCRLTRRSLTGWIVFLGGSPISWKTKKQKTVSRSSAEAEYRSMAALTTKLKWLKMLLLDLGVLHYAPMTLFCYSQSVLHITQNPVFHLSRLIDIMFVMLFKMVV</sequence>
<protein>
    <submittedName>
        <fullName evidence="1">Transmembrane signal receptor</fullName>
    </submittedName>
</protein>
<dbReference type="SUPFAM" id="SSF56672">
    <property type="entry name" value="DNA/RNA polymerases"/>
    <property type="match status" value="1"/>
</dbReference>
<dbReference type="PANTHER" id="PTHR11439:SF462">
    <property type="match status" value="1"/>
</dbReference>
<keyword evidence="1" id="KW-0675">Receptor</keyword>
<dbReference type="Proteomes" id="UP001454036">
    <property type="component" value="Unassembled WGS sequence"/>
</dbReference>
<name>A0AAV3RY75_LITER</name>
<keyword evidence="2" id="KW-1185">Reference proteome</keyword>
<keyword evidence="1" id="KW-0812">Transmembrane</keyword>
<dbReference type="PANTHER" id="PTHR11439">
    <property type="entry name" value="GAG-POL-RELATED RETROTRANSPOSON"/>
    <property type="match status" value="1"/>
</dbReference>
<keyword evidence="1" id="KW-0472">Membrane</keyword>
<dbReference type="InterPro" id="IPR043502">
    <property type="entry name" value="DNA/RNA_pol_sf"/>
</dbReference>
<reference evidence="1 2" key="1">
    <citation type="submission" date="2024-01" db="EMBL/GenBank/DDBJ databases">
        <title>The complete chloroplast genome sequence of Lithospermum erythrorhizon: insights into the phylogenetic relationship among Boraginaceae species and the maternal lineages of purple gromwells.</title>
        <authorList>
            <person name="Okada T."/>
            <person name="Watanabe K."/>
        </authorList>
    </citation>
    <scope>NUCLEOTIDE SEQUENCE [LARGE SCALE GENOMIC DNA]</scope>
</reference>
<dbReference type="AlphaFoldDB" id="A0AAV3RY75"/>